<dbReference type="InterPro" id="IPR013785">
    <property type="entry name" value="Aldolase_TIM"/>
</dbReference>
<dbReference type="AlphaFoldDB" id="S0PCH2"/>
<dbReference type="InterPro" id="IPR002220">
    <property type="entry name" value="DapA-like"/>
</dbReference>
<dbReference type="OrthoDB" id="9771791at2"/>
<feature type="active site" description="Schiff-base intermediate with substrate" evidence="5">
    <location>
        <position position="165"/>
    </location>
</feature>
<evidence type="ECO:0000313" key="7">
    <source>
        <dbReference type="EMBL" id="EOT86176.1"/>
    </source>
</evidence>
<dbReference type="PATRIC" id="fig|1140003.3.peg.1600"/>
<dbReference type="PROSITE" id="PS00666">
    <property type="entry name" value="DHDPS_2"/>
    <property type="match status" value="1"/>
</dbReference>
<dbReference type="STRING" id="1140003.OMY_01660"/>
<comment type="similarity">
    <text evidence="1 4">Belongs to the DapA family.</text>
</comment>
<dbReference type="eggNOG" id="COG0329">
    <property type="taxonomic scope" value="Bacteria"/>
</dbReference>
<dbReference type="EMBL" id="ASWO01000003">
    <property type="protein sequence ID" value="EOT86176.1"/>
    <property type="molecule type" value="Genomic_DNA"/>
</dbReference>
<sequence>MESIYYYQAAVPTAFYSNEQLNVNATLKHVEYLATKGVRSVLLCGSTGEQHSLSLAEKIALVDSLNELNVPEDFEIVFGVASIRQREAELLATHISQSKQIKAIMIGFPPYILPSQRDAVLYVQMIMEKANKPTILYNNPLRTGFDLSLDAYQELLMNEQIIGIKEAGDPHKIPQLKKRVTRELLYFIGGEKALAEKIDLGFNALSTISGNLYPNEIKAWFDDLLWNETGAESDPLAKEIAEIFAISAIPYLKQAISKKEGIEFGPCRAPLGRSFNE</sequence>
<gene>
    <name evidence="7" type="ORF">I573_00929</name>
</gene>
<evidence type="ECO:0000256" key="3">
    <source>
        <dbReference type="ARBA" id="ARBA00023270"/>
    </source>
</evidence>
<keyword evidence="3" id="KW-0704">Schiff base</keyword>
<evidence type="ECO:0000313" key="8">
    <source>
        <dbReference type="Proteomes" id="UP000015961"/>
    </source>
</evidence>
<dbReference type="PRINTS" id="PR00146">
    <property type="entry name" value="DHPICSNTHASE"/>
</dbReference>
<evidence type="ECO:0000256" key="2">
    <source>
        <dbReference type="ARBA" id="ARBA00023239"/>
    </source>
</evidence>
<dbReference type="CDD" id="cd00408">
    <property type="entry name" value="DHDPS-like"/>
    <property type="match status" value="1"/>
</dbReference>
<dbReference type="Gene3D" id="3.20.20.70">
    <property type="entry name" value="Aldolase class I"/>
    <property type="match status" value="1"/>
</dbReference>
<dbReference type="SUPFAM" id="SSF51569">
    <property type="entry name" value="Aldolase"/>
    <property type="match status" value="1"/>
</dbReference>
<proteinExistence type="inferred from homology"/>
<feature type="binding site" evidence="6">
    <location>
        <position position="47"/>
    </location>
    <ligand>
        <name>pyruvate</name>
        <dbReference type="ChEBI" id="CHEBI:15361"/>
    </ligand>
</feature>
<evidence type="ECO:0000256" key="4">
    <source>
        <dbReference type="PIRNR" id="PIRNR001365"/>
    </source>
</evidence>
<accession>S0PCH2</accession>
<evidence type="ECO:0008006" key="9">
    <source>
        <dbReference type="Google" id="ProtNLM"/>
    </source>
</evidence>
<dbReference type="SMART" id="SM01130">
    <property type="entry name" value="DHDPS"/>
    <property type="match status" value="1"/>
</dbReference>
<reference evidence="7 8" key="1">
    <citation type="submission" date="2013-03" db="EMBL/GenBank/DDBJ databases">
        <title>The Genome Sequence of Enterococcus sulfureus ATCC_49903 (PacBio/Illumina hybrid assembly).</title>
        <authorList>
            <consortium name="The Broad Institute Genomics Platform"/>
            <consortium name="The Broad Institute Genome Sequencing Center for Infectious Disease"/>
            <person name="Earl A."/>
            <person name="Russ C."/>
            <person name="Gilmore M."/>
            <person name="Surin D."/>
            <person name="Walker B."/>
            <person name="Young S."/>
            <person name="Zeng Q."/>
            <person name="Gargeya S."/>
            <person name="Fitzgerald M."/>
            <person name="Haas B."/>
            <person name="Abouelleil A."/>
            <person name="Allen A.W."/>
            <person name="Alvarado L."/>
            <person name="Arachchi H.M."/>
            <person name="Berlin A.M."/>
            <person name="Chapman S.B."/>
            <person name="Gainer-Dewar J."/>
            <person name="Goldberg J."/>
            <person name="Griggs A."/>
            <person name="Gujja S."/>
            <person name="Hansen M."/>
            <person name="Howarth C."/>
            <person name="Imamovic A."/>
            <person name="Ireland A."/>
            <person name="Larimer J."/>
            <person name="McCowan C."/>
            <person name="Murphy C."/>
            <person name="Pearson M."/>
            <person name="Poon T.W."/>
            <person name="Priest M."/>
            <person name="Roberts A."/>
            <person name="Saif S."/>
            <person name="Shea T."/>
            <person name="Sisk P."/>
            <person name="Sykes S."/>
            <person name="Wortman J."/>
            <person name="Nusbaum C."/>
            <person name="Birren B."/>
        </authorList>
    </citation>
    <scope>NUCLEOTIDE SEQUENCE [LARGE SCALE GENOMIC DNA]</scope>
    <source>
        <strain evidence="7 8">ATCC 49903</strain>
    </source>
</reference>
<evidence type="ECO:0000256" key="6">
    <source>
        <dbReference type="PIRSR" id="PIRSR001365-2"/>
    </source>
</evidence>
<dbReference type="InterPro" id="IPR020625">
    <property type="entry name" value="Schiff_base-form_aldolases_AS"/>
</dbReference>
<dbReference type="GO" id="GO:0044281">
    <property type="term" value="P:small molecule metabolic process"/>
    <property type="evidence" value="ECO:0007669"/>
    <property type="project" value="UniProtKB-ARBA"/>
</dbReference>
<dbReference type="PIRSF" id="PIRSF001365">
    <property type="entry name" value="DHDPS"/>
    <property type="match status" value="1"/>
</dbReference>
<feature type="active site" description="Proton donor/acceptor" evidence="5">
    <location>
        <position position="137"/>
    </location>
</feature>
<dbReference type="PANTHER" id="PTHR12128:SF66">
    <property type="entry name" value="4-HYDROXY-2-OXOGLUTARATE ALDOLASE, MITOCHONDRIAL"/>
    <property type="match status" value="1"/>
</dbReference>
<keyword evidence="2 4" id="KW-0456">Lyase</keyword>
<evidence type="ECO:0000256" key="5">
    <source>
        <dbReference type="PIRSR" id="PIRSR001365-1"/>
    </source>
</evidence>
<dbReference type="GO" id="GO:0008840">
    <property type="term" value="F:4-hydroxy-tetrahydrodipicolinate synthase activity"/>
    <property type="evidence" value="ECO:0007669"/>
    <property type="project" value="TreeGrafter"/>
</dbReference>
<dbReference type="PANTHER" id="PTHR12128">
    <property type="entry name" value="DIHYDRODIPICOLINATE SYNTHASE"/>
    <property type="match status" value="1"/>
</dbReference>
<name>S0PCH2_9ENTE</name>
<organism evidence="7 8">
    <name type="scientific">Enterococcus sulfureus ATCC 49903</name>
    <dbReference type="NCBI Taxonomy" id="1140003"/>
    <lineage>
        <taxon>Bacteria</taxon>
        <taxon>Bacillati</taxon>
        <taxon>Bacillota</taxon>
        <taxon>Bacilli</taxon>
        <taxon>Lactobacillales</taxon>
        <taxon>Enterococcaceae</taxon>
        <taxon>Enterococcus</taxon>
    </lineage>
</organism>
<dbReference type="Proteomes" id="UP000015961">
    <property type="component" value="Unassembled WGS sequence"/>
</dbReference>
<protein>
    <recommendedName>
        <fullName evidence="9">Dihydrodipicolinate synthase</fullName>
    </recommendedName>
</protein>
<evidence type="ECO:0000256" key="1">
    <source>
        <dbReference type="ARBA" id="ARBA00007592"/>
    </source>
</evidence>
<dbReference type="RefSeq" id="WP_016186097.1">
    <property type="nucleotide sequence ID" value="NZ_ASWO01000003.1"/>
</dbReference>
<dbReference type="Pfam" id="PF00701">
    <property type="entry name" value="DHDPS"/>
    <property type="match status" value="1"/>
</dbReference>
<comment type="caution">
    <text evidence="7">The sequence shown here is derived from an EMBL/GenBank/DDBJ whole genome shotgun (WGS) entry which is preliminary data.</text>
</comment>
<keyword evidence="8" id="KW-1185">Reference proteome</keyword>